<protein>
    <submittedName>
        <fullName evidence="1">Uncharacterized protein</fullName>
    </submittedName>
</protein>
<evidence type="ECO:0000313" key="1">
    <source>
        <dbReference type="EMBL" id="PAV30088.1"/>
    </source>
</evidence>
<name>A0A2A2IFF0_9BACI</name>
<proteinExistence type="predicted"/>
<reference evidence="1 2" key="1">
    <citation type="submission" date="2017-08" db="EMBL/GenBank/DDBJ databases">
        <title>Virgibacillus indicus sp. nov. and Virgibacillus profoundi sp. nov, two moderately halophilic bacteria isolated from marine sediment by using the Microfluidic Streak Plate.</title>
        <authorList>
            <person name="Xu B."/>
            <person name="Hu B."/>
            <person name="Wang J."/>
            <person name="Zhu Y."/>
            <person name="Huang L."/>
            <person name="Du W."/>
            <person name="Huang Y."/>
        </authorList>
    </citation>
    <scope>NUCLEOTIDE SEQUENCE [LARGE SCALE GENOMIC DNA]</scope>
    <source>
        <strain evidence="1 2">IO3-P3-H5</strain>
    </source>
</reference>
<evidence type="ECO:0000313" key="2">
    <source>
        <dbReference type="Proteomes" id="UP000218887"/>
    </source>
</evidence>
<comment type="caution">
    <text evidence="1">The sequence shown here is derived from an EMBL/GenBank/DDBJ whole genome shotgun (WGS) entry which is preliminary data.</text>
</comment>
<keyword evidence="2" id="KW-1185">Reference proteome</keyword>
<dbReference type="RefSeq" id="WP_095655284.1">
    <property type="nucleotide sequence ID" value="NZ_NPOA01000005.1"/>
</dbReference>
<dbReference type="Proteomes" id="UP000218887">
    <property type="component" value="Unassembled WGS sequence"/>
</dbReference>
<gene>
    <name evidence="1" type="ORF">CIL05_09440</name>
</gene>
<accession>A0A2A2IFF0</accession>
<dbReference type="AlphaFoldDB" id="A0A2A2IFF0"/>
<dbReference type="EMBL" id="NPOA01000005">
    <property type="protein sequence ID" value="PAV30088.1"/>
    <property type="molecule type" value="Genomic_DNA"/>
</dbReference>
<organism evidence="1 2">
    <name type="scientific">Virgibacillus profundi</name>
    <dbReference type="NCBI Taxonomy" id="2024555"/>
    <lineage>
        <taxon>Bacteria</taxon>
        <taxon>Bacillati</taxon>
        <taxon>Bacillota</taxon>
        <taxon>Bacilli</taxon>
        <taxon>Bacillales</taxon>
        <taxon>Bacillaceae</taxon>
        <taxon>Virgibacillus</taxon>
    </lineage>
</organism>
<sequence length="80" mass="9197">MKVRLNILPKERAQKVNYTPFSTNDDFLSVSPIKEVIHQKIEGKTENKPNHLIRSFIGDGSLPFRIKGGCCQCQYTIQYI</sequence>